<organism evidence="3 4">
    <name type="scientific">Mycoplasmopsis glycophila</name>
    <dbReference type="NCBI Taxonomy" id="171285"/>
    <lineage>
        <taxon>Bacteria</taxon>
        <taxon>Bacillati</taxon>
        <taxon>Mycoplasmatota</taxon>
        <taxon>Mycoplasmoidales</taxon>
        <taxon>Metamycoplasmataceae</taxon>
        <taxon>Mycoplasmopsis</taxon>
    </lineage>
</organism>
<accession>A0A449AWJ8</accession>
<reference evidence="3 4" key="1">
    <citation type="submission" date="2019-01" db="EMBL/GenBank/DDBJ databases">
        <authorList>
            <consortium name="Pathogen Informatics"/>
        </authorList>
    </citation>
    <scope>NUCLEOTIDE SEQUENCE [LARGE SCALE GENOMIC DNA]</scope>
    <source>
        <strain evidence="3 4">NCTC10194</strain>
    </source>
</reference>
<keyword evidence="1" id="KW-0378">Hydrolase</keyword>
<dbReference type="InterPro" id="IPR050212">
    <property type="entry name" value="Ntdp-like"/>
</dbReference>
<dbReference type="InterPro" id="IPR035930">
    <property type="entry name" value="FomD-like_sf"/>
</dbReference>
<dbReference type="InterPro" id="IPR007295">
    <property type="entry name" value="DUF402"/>
</dbReference>
<evidence type="ECO:0000256" key="1">
    <source>
        <dbReference type="ARBA" id="ARBA00022801"/>
    </source>
</evidence>
<gene>
    <name evidence="3" type="ORF">NCTC10194_00664</name>
</gene>
<keyword evidence="4" id="KW-1185">Reference proteome</keyword>
<dbReference type="GO" id="GO:0016787">
    <property type="term" value="F:hydrolase activity"/>
    <property type="evidence" value="ECO:0007669"/>
    <property type="project" value="UniProtKB-KW"/>
</dbReference>
<dbReference type="SUPFAM" id="SSF159234">
    <property type="entry name" value="FomD-like"/>
    <property type="match status" value="1"/>
</dbReference>
<dbReference type="RefSeq" id="WP_027333424.1">
    <property type="nucleotide sequence ID" value="NZ_LR215024.1"/>
</dbReference>
<dbReference type="Proteomes" id="UP000290815">
    <property type="component" value="Chromosome"/>
</dbReference>
<evidence type="ECO:0000313" key="3">
    <source>
        <dbReference type="EMBL" id="VEU71047.1"/>
    </source>
</evidence>
<dbReference type="KEGG" id="mgly:NCTC10194_00664"/>
<dbReference type="Pfam" id="PF04167">
    <property type="entry name" value="DUF402"/>
    <property type="match status" value="1"/>
</dbReference>
<dbReference type="Gene3D" id="2.40.380.10">
    <property type="entry name" value="FomD-like"/>
    <property type="match status" value="1"/>
</dbReference>
<dbReference type="PANTHER" id="PTHR39159:SF1">
    <property type="entry name" value="UPF0374 PROTEIN YGAC"/>
    <property type="match status" value="1"/>
</dbReference>
<dbReference type="PANTHER" id="PTHR39159">
    <property type="match status" value="1"/>
</dbReference>
<evidence type="ECO:0000313" key="4">
    <source>
        <dbReference type="Proteomes" id="UP000290815"/>
    </source>
</evidence>
<dbReference type="AlphaFoldDB" id="A0A449AWJ8"/>
<protein>
    <submittedName>
        <fullName evidence="3">Protein of uncharacterized function (DUF402)</fullName>
    </submittedName>
</protein>
<evidence type="ECO:0000259" key="2">
    <source>
        <dbReference type="Pfam" id="PF04167"/>
    </source>
</evidence>
<proteinExistence type="predicted"/>
<name>A0A449AWJ8_9BACT</name>
<feature type="domain" description="DUF402" evidence="2">
    <location>
        <begin position="22"/>
        <end position="163"/>
    </location>
</feature>
<dbReference type="EMBL" id="LR215024">
    <property type="protein sequence ID" value="VEU71047.1"/>
    <property type="molecule type" value="Genomic_DNA"/>
</dbReference>
<sequence length="224" mass="27077">MEWDFSELKVGKIINVQAYKHNGFLYRQWNGAKVIFHNKRHIVLFLKGTRVTESQKESSGWKYTESALWFLPKNNYYNAIVLFKKNIGNYYYINMASKPIFEDNTIKFIDYDLDIKCYPQKELQVVDREEFTNNAYLMKYPEKLKKIIFQELNEVISIYNNYEYFFNNSIIEYYLGIASKDKLISEKTLENFIAWGNKKIFLEEREIFNQFSKNTNKKKWKNKI</sequence>